<dbReference type="InterPro" id="IPR002156">
    <property type="entry name" value="RNaseH_domain"/>
</dbReference>
<dbReference type="InterPro" id="IPR044730">
    <property type="entry name" value="RNase_H-like_dom_plant"/>
</dbReference>
<dbReference type="InterPro" id="IPR036397">
    <property type="entry name" value="RNaseH_sf"/>
</dbReference>
<dbReference type="Pfam" id="PF13456">
    <property type="entry name" value="RVT_3"/>
    <property type="match status" value="1"/>
</dbReference>
<comment type="caution">
    <text evidence="2">The sequence shown here is derived from an EMBL/GenBank/DDBJ whole genome shotgun (WGS) entry which is preliminary data.</text>
</comment>
<evidence type="ECO:0000313" key="2">
    <source>
        <dbReference type="EMBL" id="KAK5820251.1"/>
    </source>
</evidence>
<dbReference type="Proteomes" id="UP001358586">
    <property type="component" value="Chromosome 7"/>
</dbReference>
<dbReference type="PANTHER" id="PTHR47074:SF61">
    <property type="entry name" value="RNASE H TYPE-1 DOMAIN-CONTAINING PROTEIN"/>
    <property type="match status" value="1"/>
</dbReference>
<sequence>MAEAMACLQAVTMAEEMGFQDILVEGDALTIIRKLNSAEDDKSSISSLIKEIKGRGNRFRRLRFEYVPREANKMAHGMALEGRQHENSQYWIEEAPLAMDPINGKHKAYFQDLRIIPEIHDSSYPCLNPKKKGKNLESHTIRFSVSDFKYFLRNVVYGNIQPEYQNFFTFLSWFHPLDHWLNMITNEQMRTLGHEVVIIFYKPQYFVQCGRATKLGSFPTTWIQMKPCTLIMNTKTCSNIFASLIELSHLKFGLLHILMLHGKLCQMALQLFQALQEYKDDIPDLTGWFQEYHMCCSQVEIERITLHNSSVQDDKHEVMCKDINSNSENSMNSIQFPHSNANS</sequence>
<proteinExistence type="predicted"/>
<gene>
    <name evidence="2" type="ORF">PVK06_025297</name>
</gene>
<reference evidence="2 3" key="1">
    <citation type="submission" date="2023-03" db="EMBL/GenBank/DDBJ databases">
        <title>WGS of Gossypium arboreum.</title>
        <authorList>
            <person name="Yu D."/>
        </authorList>
    </citation>
    <scope>NUCLEOTIDE SEQUENCE [LARGE SCALE GENOMIC DNA]</scope>
    <source>
        <tissue evidence="2">Leaf</tissue>
    </source>
</reference>
<organism evidence="2 3">
    <name type="scientific">Gossypium arboreum</name>
    <name type="common">Tree cotton</name>
    <name type="synonym">Gossypium nanking</name>
    <dbReference type="NCBI Taxonomy" id="29729"/>
    <lineage>
        <taxon>Eukaryota</taxon>
        <taxon>Viridiplantae</taxon>
        <taxon>Streptophyta</taxon>
        <taxon>Embryophyta</taxon>
        <taxon>Tracheophyta</taxon>
        <taxon>Spermatophyta</taxon>
        <taxon>Magnoliopsida</taxon>
        <taxon>eudicotyledons</taxon>
        <taxon>Gunneridae</taxon>
        <taxon>Pentapetalae</taxon>
        <taxon>rosids</taxon>
        <taxon>malvids</taxon>
        <taxon>Malvales</taxon>
        <taxon>Malvaceae</taxon>
        <taxon>Malvoideae</taxon>
        <taxon>Gossypium</taxon>
    </lineage>
</organism>
<dbReference type="CDD" id="cd06222">
    <property type="entry name" value="RNase_H_like"/>
    <property type="match status" value="1"/>
</dbReference>
<dbReference type="EMBL" id="JARKNE010000007">
    <property type="protein sequence ID" value="KAK5820251.1"/>
    <property type="molecule type" value="Genomic_DNA"/>
</dbReference>
<evidence type="ECO:0000313" key="3">
    <source>
        <dbReference type="Proteomes" id="UP001358586"/>
    </source>
</evidence>
<keyword evidence="3" id="KW-1185">Reference proteome</keyword>
<protein>
    <recommendedName>
        <fullName evidence="1">RNase H type-1 domain-containing protein</fullName>
    </recommendedName>
</protein>
<feature type="domain" description="RNase H type-1" evidence="1">
    <location>
        <begin position="1"/>
        <end position="79"/>
    </location>
</feature>
<dbReference type="InterPro" id="IPR052929">
    <property type="entry name" value="RNase_H-like_EbsB-rel"/>
</dbReference>
<accession>A0ABR0PG39</accession>
<evidence type="ECO:0000259" key="1">
    <source>
        <dbReference type="Pfam" id="PF13456"/>
    </source>
</evidence>
<name>A0ABR0PG39_GOSAR</name>
<dbReference type="PANTHER" id="PTHR47074">
    <property type="entry name" value="BNAC02G40300D PROTEIN"/>
    <property type="match status" value="1"/>
</dbReference>
<dbReference type="Gene3D" id="3.30.420.10">
    <property type="entry name" value="Ribonuclease H-like superfamily/Ribonuclease H"/>
    <property type="match status" value="1"/>
</dbReference>